<evidence type="ECO:0000313" key="1">
    <source>
        <dbReference type="EMBL" id="RGD77904.1"/>
    </source>
</evidence>
<dbReference type="Proteomes" id="UP000260721">
    <property type="component" value="Unassembled WGS sequence"/>
</dbReference>
<dbReference type="InterPro" id="IPR046733">
    <property type="entry name" value="DUF6625"/>
</dbReference>
<accession>A0A3E3E7D2</accession>
<organism evidence="1 2">
    <name type="scientific">Faecalicoccus pleomorphus</name>
    <dbReference type="NCBI Taxonomy" id="1323"/>
    <lineage>
        <taxon>Bacteria</taxon>
        <taxon>Bacillati</taxon>
        <taxon>Bacillota</taxon>
        <taxon>Erysipelotrichia</taxon>
        <taxon>Erysipelotrichales</taxon>
        <taxon>Erysipelotrichaceae</taxon>
        <taxon>Faecalicoccus</taxon>
    </lineage>
</organism>
<gene>
    <name evidence="1" type="ORF">DXC78_02190</name>
</gene>
<sequence>MNIEKNKKCVLILPYFGKFNNYFPLFLKSCGANPEYDWLIFTDDRSSYNYPLNVHVIYTTLQHIKALAEQKFGFEVCLQEPHKLCDYKPSYGYLFEEYLAPYAYWGHCDCDLIFGNLEEILTPLLKQGYDKLFAAGHLTLYKNTKENNRRFMHIYKNRYLYKEAFTQDGIYVFDEDYRLLHASDSYNVHSIFLNEGAKIYAADLAMNASITSAKLKRDYYDPQMRSFVKENYQPSRYFWDNGNLISATWDRSHKKMVYTSYSYMHLQLRTMRMDAKLVDKTCLEILTDRFVERNKIPQGWQDMHVFSIRWPYWYWIDRYKKKIRHNLYKLNHQHRKEG</sequence>
<dbReference type="Pfam" id="PF20330">
    <property type="entry name" value="DUF6625"/>
    <property type="match status" value="1"/>
</dbReference>
<dbReference type="AlphaFoldDB" id="A0A3E3E7D2"/>
<evidence type="ECO:0000313" key="2">
    <source>
        <dbReference type="Proteomes" id="UP000260721"/>
    </source>
</evidence>
<dbReference type="RefSeq" id="WP_117445505.1">
    <property type="nucleotide sequence ID" value="NZ_JBFBOW010000006.1"/>
</dbReference>
<dbReference type="EMBL" id="QUSK01000003">
    <property type="protein sequence ID" value="RGD77904.1"/>
    <property type="molecule type" value="Genomic_DNA"/>
</dbReference>
<protein>
    <submittedName>
        <fullName evidence="1">Uncharacterized protein</fullName>
    </submittedName>
</protein>
<name>A0A3E3E7D2_9FIRM</name>
<comment type="caution">
    <text evidence="1">The sequence shown here is derived from an EMBL/GenBank/DDBJ whole genome shotgun (WGS) entry which is preliminary data.</text>
</comment>
<reference evidence="1 2" key="1">
    <citation type="submission" date="2018-08" db="EMBL/GenBank/DDBJ databases">
        <title>A genome reference for cultivated species of the human gut microbiota.</title>
        <authorList>
            <person name="Zou Y."/>
            <person name="Xue W."/>
            <person name="Luo G."/>
        </authorList>
    </citation>
    <scope>NUCLEOTIDE SEQUENCE [LARGE SCALE GENOMIC DNA]</scope>
    <source>
        <strain evidence="1 2">TF08-11</strain>
    </source>
</reference>
<proteinExistence type="predicted"/>